<proteinExistence type="predicted"/>
<name>A0A3D9H3G7_9FLAO</name>
<evidence type="ECO:0008006" key="3">
    <source>
        <dbReference type="Google" id="ProtNLM"/>
    </source>
</evidence>
<dbReference type="SUPFAM" id="SSF54593">
    <property type="entry name" value="Glyoxalase/Bleomycin resistance protein/Dihydroxybiphenyl dioxygenase"/>
    <property type="match status" value="1"/>
</dbReference>
<dbReference type="AlphaFoldDB" id="A0A3D9H3G7"/>
<gene>
    <name evidence="1" type="ORF">DFQ10_104240</name>
</gene>
<reference evidence="1 2" key="1">
    <citation type="submission" date="2018-07" db="EMBL/GenBank/DDBJ databases">
        <title>Genomic Encyclopedia of Type Strains, Phase III (KMG-III): the genomes of soil and plant-associated and newly described type strains.</title>
        <authorList>
            <person name="Whitman W."/>
        </authorList>
    </citation>
    <scope>NUCLEOTIDE SEQUENCE [LARGE SCALE GENOMIC DNA]</scope>
    <source>
        <strain evidence="1 2">CECT 7946</strain>
    </source>
</reference>
<dbReference type="Proteomes" id="UP000256980">
    <property type="component" value="Unassembled WGS sequence"/>
</dbReference>
<dbReference type="InterPro" id="IPR029068">
    <property type="entry name" value="Glyas_Bleomycin-R_OHBP_Dase"/>
</dbReference>
<dbReference type="EMBL" id="QRDV01000004">
    <property type="protein sequence ID" value="RED44047.1"/>
    <property type="molecule type" value="Genomic_DNA"/>
</dbReference>
<sequence>MKLRSFSISLAVKDIKTSQTFYDTLGFEEDQIGAGNFIYMVSNTLFRSFWKNGKLFLVNAVFFVNNNAYEL</sequence>
<dbReference type="RefSeq" id="WP_115817448.1">
    <property type="nucleotide sequence ID" value="NZ_QRDV01000004.1"/>
</dbReference>
<evidence type="ECO:0000313" key="1">
    <source>
        <dbReference type="EMBL" id="RED44047.1"/>
    </source>
</evidence>
<comment type="caution">
    <text evidence="1">The sequence shown here is derived from an EMBL/GenBank/DDBJ whole genome shotgun (WGS) entry which is preliminary data.</text>
</comment>
<organism evidence="1 2">
    <name type="scientific">Winogradskyella eximia</name>
    <dbReference type="NCBI Taxonomy" id="262006"/>
    <lineage>
        <taxon>Bacteria</taxon>
        <taxon>Pseudomonadati</taxon>
        <taxon>Bacteroidota</taxon>
        <taxon>Flavobacteriia</taxon>
        <taxon>Flavobacteriales</taxon>
        <taxon>Flavobacteriaceae</taxon>
        <taxon>Winogradskyella</taxon>
    </lineage>
</organism>
<keyword evidence="2" id="KW-1185">Reference proteome</keyword>
<protein>
    <recommendedName>
        <fullName evidence="3">Glyoxalase/bleomycin resistance protein/dioxygenase superfamily protein</fullName>
    </recommendedName>
</protein>
<dbReference type="OrthoDB" id="2719609at2"/>
<accession>A0A3D9H3G7</accession>
<evidence type="ECO:0000313" key="2">
    <source>
        <dbReference type="Proteomes" id="UP000256980"/>
    </source>
</evidence>